<dbReference type="InterPro" id="IPR000577">
    <property type="entry name" value="Carb_kinase_FGGY"/>
</dbReference>
<proteinExistence type="inferred from homology"/>
<dbReference type="CDD" id="cd07773">
    <property type="entry name" value="ASKHA_NBD_FGGY_FK"/>
    <property type="match status" value="1"/>
</dbReference>
<dbReference type="PANTHER" id="PTHR43095">
    <property type="entry name" value="SUGAR KINASE"/>
    <property type="match status" value="1"/>
</dbReference>
<dbReference type="GO" id="GO:0016301">
    <property type="term" value="F:kinase activity"/>
    <property type="evidence" value="ECO:0007669"/>
    <property type="project" value="UniProtKB-KW"/>
</dbReference>
<dbReference type="PROSITE" id="PS00933">
    <property type="entry name" value="FGGY_KINASES_1"/>
    <property type="match status" value="1"/>
</dbReference>
<dbReference type="PANTHER" id="PTHR43095:SF3">
    <property type="entry name" value="L-XYLULOSE_3-KETO-L-GULONATE KINASE"/>
    <property type="match status" value="1"/>
</dbReference>
<dbReference type="GO" id="GO:0005975">
    <property type="term" value="P:carbohydrate metabolic process"/>
    <property type="evidence" value="ECO:0007669"/>
    <property type="project" value="InterPro"/>
</dbReference>
<evidence type="ECO:0000259" key="4">
    <source>
        <dbReference type="Pfam" id="PF00370"/>
    </source>
</evidence>
<organism evidence="6 7">
    <name type="scientific">Enterocloster bolteae</name>
    <dbReference type="NCBI Taxonomy" id="208479"/>
    <lineage>
        <taxon>Bacteria</taxon>
        <taxon>Bacillati</taxon>
        <taxon>Bacillota</taxon>
        <taxon>Clostridia</taxon>
        <taxon>Lachnospirales</taxon>
        <taxon>Lachnospiraceae</taxon>
        <taxon>Enterocloster</taxon>
    </lineage>
</organism>
<dbReference type="SUPFAM" id="SSF53067">
    <property type="entry name" value="Actin-like ATPase domain"/>
    <property type="match status" value="2"/>
</dbReference>
<dbReference type="InterPro" id="IPR018485">
    <property type="entry name" value="FGGY_C"/>
</dbReference>
<dbReference type="InterPro" id="IPR018483">
    <property type="entry name" value="Carb_kinase_FGGY_CS"/>
</dbReference>
<dbReference type="PIRSF" id="PIRSF000538">
    <property type="entry name" value="GlpK"/>
    <property type="match status" value="1"/>
</dbReference>
<reference evidence="6 7" key="1">
    <citation type="submission" date="2018-08" db="EMBL/GenBank/DDBJ databases">
        <title>A genome reference for cultivated species of the human gut microbiota.</title>
        <authorList>
            <person name="Zou Y."/>
            <person name="Xue W."/>
            <person name="Luo G."/>
        </authorList>
    </citation>
    <scope>NUCLEOTIDE SEQUENCE [LARGE SCALE GENOMIC DNA]</scope>
    <source>
        <strain evidence="6 7">AF14-18</strain>
    </source>
</reference>
<dbReference type="InterPro" id="IPR043129">
    <property type="entry name" value="ATPase_NBD"/>
</dbReference>
<protein>
    <recommendedName>
        <fullName evidence="8">Glycerol kinase</fullName>
    </recommendedName>
</protein>
<gene>
    <name evidence="6" type="ORF">DWW02_27165</name>
</gene>
<dbReference type="Proteomes" id="UP000284543">
    <property type="component" value="Unassembled WGS sequence"/>
</dbReference>
<dbReference type="RefSeq" id="WP_002573046.1">
    <property type="nucleotide sequence ID" value="NZ_CAUFHZ010000023.1"/>
</dbReference>
<keyword evidence="3" id="KW-0418">Kinase</keyword>
<comment type="similarity">
    <text evidence="1">Belongs to the FGGY kinase family.</text>
</comment>
<keyword evidence="2" id="KW-0808">Transferase</keyword>
<evidence type="ECO:0000256" key="1">
    <source>
        <dbReference type="ARBA" id="ARBA00009156"/>
    </source>
</evidence>
<dbReference type="Gene3D" id="3.30.420.40">
    <property type="match status" value="2"/>
</dbReference>
<evidence type="ECO:0000259" key="5">
    <source>
        <dbReference type="Pfam" id="PF02782"/>
    </source>
</evidence>
<comment type="caution">
    <text evidence="6">The sequence shown here is derived from an EMBL/GenBank/DDBJ whole genome shotgun (WGS) entry which is preliminary data.</text>
</comment>
<dbReference type="InterPro" id="IPR018484">
    <property type="entry name" value="FGGY_N"/>
</dbReference>
<name>A0A412YV92_9FIRM</name>
<evidence type="ECO:0008006" key="8">
    <source>
        <dbReference type="Google" id="ProtNLM"/>
    </source>
</evidence>
<evidence type="ECO:0000313" key="7">
    <source>
        <dbReference type="Proteomes" id="UP000284543"/>
    </source>
</evidence>
<evidence type="ECO:0000256" key="3">
    <source>
        <dbReference type="ARBA" id="ARBA00022777"/>
    </source>
</evidence>
<evidence type="ECO:0000313" key="6">
    <source>
        <dbReference type="EMBL" id="RGV70595.1"/>
    </source>
</evidence>
<accession>A0A412YV92</accession>
<evidence type="ECO:0000256" key="2">
    <source>
        <dbReference type="ARBA" id="ARBA00022679"/>
    </source>
</evidence>
<dbReference type="Pfam" id="PF00370">
    <property type="entry name" value="FGGY_N"/>
    <property type="match status" value="1"/>
</dbReference>
<feature type="domain" description="Carbohydrate kinase FGGY C-terminal" evidence="5">
    <location>
        <begin position="333"/>
        <end position="440"/>
    </location>
</feature>
<dbReference type="EMBL" id="QRZM01000020">
    <property type="protein sequence ID" value="RGV70595.1"/>
    <property type="molecule type" value="Genomic_DNA"/>
</dbReference>
<dbReference type="AlphaFoldDB" id="A0A412YV92"/>
<dbReference type="Pfam" id="PF02782">
    <property type="entry name" value="FGGY_C"/>
    <property type="match status" value="1"/>
</dbReference>
<dbReference type="InterPro" id="IPR050406">
    <property type="entry name" value="FGGY_Carb_Kinase"/>
</dbReference>
<dbReference type="GO" id="GO:0016773">
    <property type="term" value="F:phosphotransferase activity, alcohol group as acceptor"/>
    <property type="evidence" value="ECO:0007669"/>
    <property type="project" value="InterPro"/>
</dbReference>
<sequence length="494" mass="55126">MKRDSILVVDFGTSNVHVNVVHVWDGQILYSKSRKYAMLSPKDGYTEINPHELWQASVQCVKEVLDIMENVELHAITFSYFGDNIMLADSHGAPLTNIILAFDVRGTEEALGEFGSRFTDEEFIGITGGTCVTFCTGPKLLWFKKHKPELFEKTSYFYTNQQWINQNLGLKPLNDYTMACRKMMFDIKSKEWSKPILSFLGIKAEQLGEVVPSTEIIGHIDKYGEIALPFTLPVIVGSHDCDCGMYGAGAGIPDSGIIGDITGTYDHLGFIEQGFVNAGTENLEAEIFSYCGPLIDTSVCLGAFPTSGAVLEWFMREILDDCSPAAYDMMWKHAEFRGDSSLMFNPHFSGNLGGIYGLGLTKTKEDLFESMIESLTFESRRILEGCKKIKKGSCDKVWVGGGAARSEKWMQLRADIWGCRVERMQNIEVSSVGAALLAAVKVELYQDIKSAARSMLHIRDSYEPSKDISDRYELKYRQYLELVSNGIKTRGGSA</sequence>
<feature type="domain" description="Carbohydrate kinase FGGY N-terminal" evidence="4">
    <location>
        <begin position="6"/>
        <end position="245"/>
    </location>
</feature>